<keyword evidence="13" id="KW-1185">Reference proteome</keyword>
<dbReference type="SMART" id="SM00065">
    <property type="entry name" value="GAF"/>
    <property type="match status" value="1"/>
</dbReference>
<dbReference type="GO" id="GO:0006355">
    <property type="term" value="P:regulation of DNA-templated transcription"/>
    <property type="evidence" value="ECO:0007669"/>
    <property type="project" value="InterPro"/>
</dbReference>
<evidence type="ECO:0000256" key="8">
    <source>
        <dbReference type="ARBA" id="ARBA00022991"/>
    </source>
</evidence>
<gene>
    <name evidence="12" type="ORF">F4827_006305</name>
</gene>
<dbReference type="SUPFAM" id="SSF47384">
    <property type="entry name" value="Homodimeric domain of signal transducing histidine kinase"/>
    <property type="match status" value="1"/>
</dbReference>
<dbReference type="InterPro" id="IPR036097">
    <property type="entry name" value="HisK_dim/P_sf"/>
</dbReference>
<dbReference type="AlphaFoldDB" id="A0A7W9U5Q0"/>
<dbReference type="SUPFAM" id="SSF55785">
    <property type="entry name" value="PYP-like sensor domain (PAS domain)"/>
    <property type="match status" value="1"/>
</dbReference>
<dbReference type="Gene3D" id="3.30.450.40">
    <property type="match status" value="1"/>
</dbReference>
<dbReference type="GO" id="GO:0009584">
    <property type="term" value="P:detection of visible light"/>
    <property type="evidence" value="ECO:0007669"/>
    <property type="project" value="InterPro"/>
</dbReference>
<dbReference type="InterPro" id="IPR013654">
    <property type="entry name" value="PAS_2"/>
</dbReference>
<keyword evidence="8" id="KW-0157">Chromophore</keyword>
<dbReference type="Pfam" id="PF01590">
    <property type="entry name" value="GAF"/>
    <property type="match status" value="1"/>
</dbReference>
<comment type="catalytic activity">
    <reaction evidence="1">
        <text>ATP + protein L-histidine = ADP + protein N-phospho-L-histidine.</text>
        <dbReference type="EC" id="2.7.13.3"/>
    </reaction>
</comment>
<dbReference type="Gene3D" id="3.30.450.20">
    <property type="entry name" value="PAS domain"/>
    <property type="match status" value="1"/>
</dbReference>
<evidence type="ECO:0000256" key="2">
    <source>
        <dbReference type="ARBA" id="ARBA00006402"/>
    </source>
</evidence>
<dbReference type="GO" id="GO:0009881">
    <property type="term" value="F:photoreceptor activity"/>
    <property type="evidence" value="ECO:0007669"/>
    <property type="project" value="UniProtKB-KW"/>
</dbReference>
<dbReference type="SUPFAM" id="SSF55781">
    <property type="entry name" value="GAF domain-like"/>
    <property type="match status" value="2"/>
</dbReference>
<dbReference type="RefSeq" id="WP_183731774.1">
    <property type="nucleotide sequence ID" value="NZ_JACHBW010000026.1"/>
</dbReference>
<dbReference type="Pfam" id="PF08446">
    <property type="entry name" value="PAS_2"/>
    <property type="match status" value="1"/>
</dbReference>
<dbReference type="InterPro" id="IPR003594">
    <property type="entry name" value="HATPase_dom"/>
</dbReference>
<evidence type="ECO:0000259" key="10">
    <source>
        <dbReference type="PROSITE" id="PS50046"/>
    </source>
</evidence>
<dbReference type="Pfam" id="PF00512">
    <property type="entry name" value="HisKA"/>
    <property type="match status" value="1"/>
</dbReference>
<organism evidence="12 13">
    <name type="scientific">Paraburkholderia bannensis</name>
    <dbReference type="NCBI Taxonomy" id="765414"/>
    <lineage>
        <taxon>Bacteria</taxon>
        <taxon>Pseudomonadati</taxon>
        <taxon>Pseudomonadota</taxon>
        <taxon>Betaproteobacteria</taxon>
        <taxon>Burkholderiales</taxon>
        <taxon>Burkholderiaceae</taxon>
        <taxon>Paraburkholderia</taxon>
    </lineage>
</organism>
<keyword evidence="6" id="KW-0808">Transferase</keyword>
<keyword evidence="4" id="KW-0600">Photoreceptor protein</keyword>
<sequence>MDKPEINEIVANCDSEPIHLLGRIQPHGALLCFDAQGRLIARSANALAWLGSVPEIGEAITDAHLSPLSRQTIRAALADREMTNESVECKGVTGERFDLIMHWSGDTLVVEFEQISLKSPAATQFALFAQRAIQRLQAARHDDVPQLLQAAAEAIRAMTGFDRVMGYRFMADGSGEVIAEAKRDELTPYLQQRYPASDIPQQARRLYVLNPIRQIADVNAQTVAIEPAVHPQTGVPFDLSYSVLRSVSPIHLEYLRNMGVAASMSVSIVRDGKLWGLFACHHMSPYRASHAVRLSSTVLTQVVSILIAQIEAQRRAEADRRIHALRARIAGELAQAESPLAGLVRAAPEIRALVDCEAVALVVDNEVVMLGKPTTASRETLLELAQHVANRHVDQFASACVGETLPQDIAQGLAQGGVAGCLAIQMLGDSRITIVWLRDELVETIHWAGPPDKVVAQGPNGPRLTPRGSFEVWKQTVTGRSRDWTEFDQVAARELRSILQEIALVQMRESERARTTLLATLGHDLRDPIQTINMAMLLMGRGLASGNDTVKRVEGSTRRMQSLIGYILDVSRIRSGMGLGLKRVDVGLRELLESVSEQTRLAYPGMTLDMELAGDLGEANIDPDRLAQAITNLLGNARKHGDTRSPVTLTATLARGEPCIEIRNRLLQKPAEPFERLLDPFKSGSLDNPANRGGLGLGLYIAQAIVKGHDGTLAGRFTNDEAIIRIVLPRESAGAQA</sequence>
<evidence type="ECO:0000256" key="1">
    <source>
        <dbReference type="ARBA" id="ARBA00000085"/>
    </source>
</evidence>
<dbReference type="GO" id="GO:0000155">
    <property type="term" value="F:phosphorelay sensor kinase activity"/>
    <property type="evidence" value="ECO:0007669"/>
    <property type="project" value="InterPro"/>
</dbReference>
<evidence type="ECO:0000313" key="12">
    <source>
        <dbReference type="EMBL" id="MBB6106430.1"/>
    </source>
</evidence>
<feature type="domain" description="Phytochrome chromophore attachment site" evidence="10">
    <location>
        <begin position="143"/>
        <end position="301"/>
    </location>
</feature>
<dbReference type="Gene3D" id="3.30.450.270">
    <property type="match status" value="1"/>
</dbReference>
<dbReference type="GO" id="GO:0007234">
    <property type="term" value="P:osmosensory signaling via phosphorelay pathway"/>
    <property type="evidence" value="ECO:0007669"/>
    <property type="project" value="TreeGrafter"/>
</dbReference>
<dbReference type="Gene3D" id="3.30.565.10">
    <property type="entry name" value="Histidine kinase-like ATPase, C-terminal domain"/>
    <property type="match status" value="1"/>
</dbReference>
<dbReference type="InterPro" id="IPR036890">
    <property type="entry name" value="HATPase_C_sf"/>
</dbReference>
<comment type="caution">
    <text evidence="12">The sequence shown here is derived from an EMBL/GenBank/DDBJ whole genome shotgun (WGS) entry which is preliminary data.</text>
</comment>
<name>A0A7W9U5Q0_9BURK</name>
<dbReference type="InterPro" id="IPR005467">
    <property type="entry name" value="His_kinase_dom"/>
</dbReference>
<dbReference type="SMART" id="SM00387">
    <property type="entry name" value="HATPase_c"/>
    <property type="match status" value="1"/>
</dbReference>
<dbReference type="PROSITE" id="PS50046">
    <property type="entry name" value="PHYTOCHROME_2"/>
    <property type="match status" value="1"/>
</dbReference>
<evidence type="ECO:0000259" key="11">
    <source>
        <dbReference type="PROSITE" id="PS50109"/>
    </source>
</evidence>
<dbReference type="InterPro" id="IPR003661">
    <property type="entry name" value="HisK_dim/P_dom"/>
</dbReference>
<dbReference type="InterPro" id="IPR013515">
    <property type="entry name" value="Phytochrome_cen-reg"/>
</dbReference>
<dbReference type="InterPro" id="IPR003018">
    <property type="entry name" value="GAF"/>
</dbReference>
<dbReference type="InterPro" id="IPR016132">
    <property type="entry name" value="Phyto_chromo_attachment"/>
</dbReference>
<evidence type="ECO:0000256" key="6">
    <source>
        <dbReference type="ARBA" id="ARBA00022679"/>
    </source>
</evidence>
<dbReference type="EMBL" id="JACHBW010000026">
    <property type="protein sequence ID" value="MBB6106430.1"/>
    <property type="molecule type" value="Genomic_DNA"/>
</dbReference>
<accession>A0A7W9U5Q0</accession>
<dbReference type="Pfam" id="PF02518">
    <property type="entry name" value="HATPase_c"/>
    <property type="match status" value="1"/>
</dbReference>
<dbReference type="GO" id="GO:0000156">
    <property type="term" value="F:phosphorelay response regulator activity"/>
    <property type="evidence" value="ECO:0007669"/>
    <property type="project" value="TreeGrafter"/>
</dbReference>
<evidence type="ECO:0000256" key="5">
    <source>
        <dbReference type="ARBA" id="ARBA00022606"/>
    </source>
</evidence>
<dbReference type="InterPro" id="IPR035965">
    <property type="entry name" value="PAS-like_dom_sf"/>
</dbReference>
<comment type="similarity">
    <text evidence="2">In the N-terminal section; belongs to the phytochrome family.</text>
</comment>
<dbReference type="PANTHER" id="PTHR42878">
    <property type="entry name" value="TWO-COMPONENT HISTIDINE KINASE"/>
    <property type="match status" value="1"/>
</dbReference>
<dbReference type="InterPro" id="IPR043150">
    <property type="entry name" value="Phytochrome_PHY_sf"/>
</dbReference>
<dbReference type="Pfam" id="PF00360">
    <property type="entry name" value="PHY"/>
    <property type="match status" value="1"/>
</dbReference>
<dbReference type="CDD" id="cd00082">
    <property type="entry name" value="HisKA"/>
    <property type="match status" value="1"/>
</dbReference>
<dbReference type="InterPro" id="IPR001294">
    <property type="entry name" value="Phytochrome"/>
</dbReference>
<dbReference type="SUPFAM" id="SSF55874">
    <property type="entry name" value="ATPase domain of HSP90 chaperone/DNA topoisomerase II/histidine kinase"/>
    <property type="match status" value="1"/>
</dbReference>
<dbReference type="GO" id="GO:0030295">
    <property type="term" value="F:protein kinase activator activity"/>
    <property type="evidence" value="ECO:0007669"/>
    <property type="project" value="TreeGrafter"/>
</dbReference>
<evidence type="ECO:0000256" key="9">
    <source>
        <dbReference type="ARBA" id="ARBA00023170"/>
    </source>
</evidence>
<keyword evidence="7 12" id="KW-0418">Kinase</keyword>
<dbReference type="SMART" id="SM00388">
    <property type="entry name" value="HisKA"/>
    <property type="match status" value="1"/>
</dbReference>
<reference evidence="12 13" key="1">
    <citation type="submission" date="2020-08" db="EMBL/GenBank/DDBJ databases">
        <title>Above-ground endophytic microbial communities from plants in different locations in the United States.</title>
        <authorList>
            <person name="Frank C."/>
        </authorList>
    </citation>
    <scope>NUCLEOTIDE SEQUENCE [LARGE SCALE GENOMIC DNA]</scope>
    <source>
        <strain evidence="12 13">WP4_2_2</strain>
    </source>
</reference>
<evidence type="ECO:0000256" key="7">
    <source>
        <dbReference type="ARBA" id="ARBA00022777"/>
    </source>
</evidence>
<dbReference type="EC" id="2.7.13.3" evidence="3"/>
<dbReference type="InterPro" id="IPR029016">
    <property type="entry name" value="GAF-like_dom_sf"/>
</dbReference>
<dbReference type="PROSITE" id="PS50109">
    <property type="entry name" value="HIS_KIN"/>
    <property type="match status" value="1"/>
</dbReference>
<feature type="domain" description="Histidine kinase" evidence="11">
    <location>
        <begin position="520"/>
        <end position="732"/>
    </location>
</feature>
<evidence type="ECO:0000256" key="3">
    <source>
        <dbReference type="ARBA" id="ARBA00012438"/>
    </source>
</evidence>
<evidence type="ECO:0000313" key="13">
    <source>
        <dbReference type="Proteomes" id="UP000571554"/>
    </source>
</evidence>
<protein>
    <recommendedName>
        <fullName evidence="3">histidine kinase</fullName>
        <ecNumber evidence="3">2.7.13.3</ecNumber>
    </recommendedName>
</protein>
<keyword evidence="9" id="KW-0675">Receptor</keyword>
<proteinExistence type="inferred from homology"/>
<dbReference type="Gene3D" id="1.10.287.130">
    <property type="match status" value="1"/>
</dbReference>
<dbReference type="Proteomes" id="UP000571554">
    <property type="component" value="Unassembled WGS sequence"/>
</dbReference>
<evidence type="ECO:0000256" key="4">
    <source>
        <dbReference type="ARBA" id="ARBA00022543"/>
    </source>
</evidence>
<dbReference type="PRINTS" id="PR01033">
    <property type="entry name" value="PHYTOCHROME"/>
</dbReference>
<keyword evidence="5" id="KW-0716">Sensory transduction</keyword>
<dbReference type="InterPro" id="IPR050351">
    <property type="entry name" value="BphY/WalK/GraS-like"/>
</dbReference>
<dbReference type="PANTHER" id="PTHR42878:SF15">
    <property type="entry name" value="BACTERIOPHYTOCHROME"/>
    <property type="match status" value="1"/>
</dbReference>